<dbReference type="InterPro" id="IPR027417">
    <property type="entry name" value="P-loop_NTPase"/>
</dbReference>
<dbReference type="GO" id="GO:0043139">
    <property type="term" value="F:5'-3' DNA helicase activity"/>
    <property type="evidence" value="ECO:0007669"/>
    <property type="project" value="InterPro"/>
</dbReference>
<gene>
    <name evidence="3" type="ORF">UFOVP995_25</name>
</gene>
<feature type="site" description="dTTP/dATP binding" evidence="1">
    <location>
        <position position="422"/>
    </location>
</feature>
<dbReference type="Gene3D" id="3.40.50.300">
    <property type="entry name" value="P-loop containing nucleotide triphosphate hydrolases"/>
    <property type="match status" value="1"/>
</dbReference>
<feature type="site" description="dTTP/dATP binding" evidence="1">
    <location>
        <position position="440"/>
    </location>
</feature>
<dbReference type="PANTHER" id="PTHR12873:SF0">
    <property type="entry name" value="TWINKLE MTDNA HELICASE"/>
    <property type="match status" value="1"/>
</dbReference>
<dbReference type="InterPro" id="IPR048774">
    <property type="entry name" value="Helic-prim_T7_N"/>
</dbReference>
<dbReference type="GO" id="GO:0005524">
    <property type="term" value="F:ATP binding"/>
    <property type="evidence" value="ECO:0007669"/>
    <property type="project" value="UniProtKB-UniRule"/>
</dbReference>
<dbReference type="GO" id="GO:0039693">
    <property type="term" value="P:viral DNA genome replication"/>
    <property type="evidence" value="ECO:0007669"/>
    <property type="project" value="UniProtKB-UniRule"/>
</dbReference>
<keyword evidence="1 3" id="KW-0347">Helicase</keyword>
<keyword evidence="1" id="KW-0511">Multifunctional enzyme</keyword>
<dbReference type="SMART" id="SM00382">
    <property type="entry name" value="AAA"/>
    <property type="match status" value="1"/>
</dbReference>
<dbReference type="EMBL" id="LR796934">
    <property type="protein sequence ID" value="CAB4176404.1"/>
    <property type="molecule type" value="Genomic_DNA"/>
</dbReference>
<evidence type="ECO:0000313" key="3">
    <source>
        <dbReference type="EMBL" id="CAB4176404.1"/>
    </source>
</evidence>
<comment type="subunit">
    <text evidence="1">Homohexamer. Assembles as a hexamer onto linear or circular ssDNA in the presence of ATP or dTTP. Interacts (via C-terminus) with the viral DNA polymerase that is bound to DNA; this interaction is essential to initiate leading-strand DNA synthesis. The priming complex consists of 2 DNA polymerases and 1 helicase-primase hexamer that assemble on the DNA template. Interacts with the single-stranded DNA-binding protein. Part of the replicase complex that includes the DNA polymerase, the primase/helicase and the single-stranded DNA binding protein.</text>
</comment>
<comment type="caution">
    <text evidence="1">Lacks conserved residue(s) required for the propagation of feature annotation.</text>
</comment>
<dbReference type="InterPro" id="IPR046394">
    <property type="entry name" value="Helic_Prim_T7"/>
</dbReference>
<dbReference type="InterPro" id="IPR007694">
    <property type="entry name" value="DNA_helicase_DnaB-like_C"/>
</dbReference>
<keyword evidence="1" id="KW-0378">Hydrolase</keyword>
<dbReference type="HAMAP" id="MF_04154">
    <property type="entry name" value="Helic_Prim_T7"/>
    <property type="match status" value="1"/>
</dbReference>
<reference evidence="3" key="1">
    <citation type="submission" date="2020-05" db="EMBL/GenBank/DDBJ databases">
        <authorList>
            <person name="Chiriac C."/>
            <person name="Salcher M."/>
            <person name="Ghai R."/>
            <person name="Kavagutti S V."/>
        </authorList>
    </citation>
    <scope>NUCLEOTIDE SEQUENCE</scope>
</reference>
<dbReference type="Gene3D" id="2.20.25.180">
    <property type="match status" value="1"/>
</dbReference>
<sequence length="477" mass="52439">MIETEYVTLERRGLSEETCRSWNYGIGEHLGVPVQVAQYRNASGEIIAQKIRTADKQFRILGDATQMVLFGQHRFAGSGRMVVVTEGEIDAMSLSQMQDHKWPVVSVPNGAQSAPKAVAKSLDWLEGFDRVVFAFDMDDPGQLAAKECAKVLSPGKAFIARLPLKDANECLKGGKAKQLIDAIWTAPPFRPDGIVSANDIWERIQAFDATEGIPYPWAPLSSMLHGIRPGELVTVTAGTGVGKSQFCRELAFSLIKAGIPVGYIALEESVARTAIGLMSLEANKRLHLGADPKELRESFDKVFAAGQVFLYDHFGSTEGQNLLDRIRYMGKGLGCKAVVLDHISIAVSGLNDGQGDERRMLDNLMTKLRTLVEETGITLFVVCHLKRIDGRSHEEGGEVSLSHLRSSQSIAQLSDSVIALERNQQGENKNQMRVRVLKCRYTGETGSCMGLEYDKDTGRLSECAMFDPAQELEESPF</sequence>
<dbReference type="InterPro" id="IPR003593">
    <property type="entry name" value="AAA+_ATPase"/>
</dbReference>
<keyword evidence="1" id="KW-0863">Zinc-finger</keyword>
<feature type="site" description="dTTP/dATP binding" evidence="1">
    <location>
        <position position="453"/>
    </location>
</feature>
<comment type="catalytic activity">
    <reaction evidence="1">
        <text>ATP + H2O = ADP + phosphate + H(+)</text>
        <dbReference type="Rhea" id="RHEA:13065"/>
        <dbReference type="ChEBI" id="CHEBI:15377"/>
        <dbReference type="ChEBI" id="CHEBI:15378"/>
        <dbReference type="ChEBI" id="CHEBI:30616"/>
        <dbReference type="ChEBI" id="CHEBI:43474"/>
        <dbReference type="ChEBI" id="CHEBI:456216"/>
        <dbReference type="EC" id="3.6.4.12"/>
    </reaction>
</comment>
<dbReference type="GO" id="GO:0003697">
    <property type="term" value="F:single-stranded DNA binding"/>
    <property type="evidence" value="ECO:0007669"/>
    <property type="project" value="InterPro"/>
</dbReference>
<feature type="binding site" evidence="1">
    <location>
        <position position="166"/>
    </location>
    <ligand>
        <name>Mg(2+)</name>
        <dbReference type="ChEBI" id="CHEBI:18420"/>
        <label>2</label>
    </ligand>
</feature>
<comment type="cofactor">
    <cofactor evidence="1">
        <name>Mg(2+)</name>
        <dbReference type="ChEBI" id="CHEBI:18420"/>
    </cofactor>
    <text evidence="1">Binds 2 Mg(2+), one of which is catalytic.</text>
</comment>
<evidence type="ECO:0000256" key="1">
    <source>
        <dbReference type="HAMAP-Rule" id="MF_04154"/>
    </source>
</evidence>
<evidence type="ECO:0000259" key="2">
    <source>
        <dbReference type="PROSITE" id="PS51199"/>
    </source>
</evidence>
<keyword evidence="1" id="KW-1194">Viral DNA replication</keyword>
<keyword evidence="1" id="KW-0547">Nucleotide-binding</keyword>
<feature type="domain" description="SF4 helicase" evidence="2">
    <location>
        <begin position="206"/>
        <end position="467"/>
    </location>
</feature>
<keyword evidence="1" id="KW-0067">ATP-binding</keyword>
<feature type="binding site" evidence="1">
    <location>
        <begin position="237"/>
        <end position="244"/>
    </location>
    <ligand>
        <name>ATP</name>
        <dbReference type="ChEBI" id="CHEBI:30616"/>
    </ligand>
</feature>
<keyword evidence="1" id="KW-0639">Primosome</keyword>
<comment type="domain">
    <text evidence="1">The central core domain contains the primase activity. The C-terminus is responsible for the helicase activity.</text>
</comment>
<dbReference type="Gene3D" id="3.40.1360.10">
    <property type="match status" value="1"/>
</dbReference>
<dbReference type="SUPFAM" id="SSF52540">
    <property type="entry name" value="P-loop containing nucleoside triphosphate hydrolases"/>
    <property type="match status" value="1"/>
</dbReference>
<dbReference type="CDD" id="cd19483">
    <property type="entry name" value="RecA-like_Gp4D_helicase"/>
    <property type="match status" value="1"/>
</dbReference>
<keyword evidence="1" id="KW-0460">Magnesium</keyword>
<dbReference type="GO" id="GO:0016787">
    <property type="term" value="F:hydrolase activity"/>
    <property type="evidence" value="ECO:0007669"/>
    <property type="project" value="UniProtKB-KW"/>
</dbReference>
<dbReference type="EC" id="3.6.4.12" evidence="1"/>
<keyword evidence="1" id="KW-0235">DNA replication</keyword>
<dbReference type="Pfam" id="PF21268">
    <property type="entry name" value="Helic-prim_T7_N"/>
    <property type="match status" value="1"/>
</dbReference>
<dbReference type="SUPFAM" id="SSF56731">
    <property type="entry name" value="DNA primase core"/>
    <property type="match status" value="1"/>
</dbReference>
<protein>
    <recommendedName>
        <fullName evidence="1">DNA helicase/primase</fullName>
        <ecNumber evidence="1">2.7.7.-</ecNumber>
        <ecNumber evidence="1">3.6.4.12</ecNumber>
    </recommendedName>
</protein>
<dbReference type="PANTHER" id="PTHR12873">
    <property type="entry name" value="T7-LIKE MITOCHONDRIAL DNA HELICASE"/>
    <property type="match status" value="1"/>
</dbReference>
<dbReference type="Pfam" id="PF03796">
    <property type="entry name" value="DnaB_C"/>
    <property type="match status" value="1"/>
</dbReference>
<keyword evidence="1" id="KW-0808">Transferase</keyword>
<dbReference type="InterPro" id="IPR027032">
    <property type="entry name" value="Twinkle-like"/>
</dbReference>
<name>A0A6J5Q9W5_9CAUD</name>
<dbReference type="InterPro" id="IPR034154">
    <property type="entry name" value="TOPRIM_DnaG/twinkle"/>
</dbReference>
<dbReference type="PROSITE" id="PS51199">
    <property type="entry name" value="SF4_HELICASE"/>
    <property type="match status" value="1"/>
</dbReference>
<dbReference type="GO" id="GO:0003899">
    <property type="term" value="F:DNA-directed RNA polymerase activity"/>
    <property type="evidence" value="ECO:0007669"/>
    <property type="project" value="UniProtKB-UniRule"/>
</dbReference>
<dbReference type="Pfam" id="PF13155">
    <property type="entry name" value="Toprim_2"/>
    <property type="match status" value="1"/>
</dbReference>
<dbReference type="GO" id="GO:0008270">
    <property type="term" value="F:zinc ion binding"/>
    <property type="evidence" value="ECO:0007669"/>
    <property type="project" value="UniProtKB-KW"/>
</dbReference>
<feature type="site" description="dTTP/dATP binding" evidence="1">
    <location>
        <position position="384"/>
    </location>
</feature>
<feature type="binding site" evidence="1">
    <location>
        <position position="86"/>
    </location>
    <ligand>
        <name>Mg(2+)</name>
        <dbReference type="ChEBI" id="CHEBI:18420"/>
        <label>1</label>
        <note>catalytic</note>
    </ligand>
</feature>
<proteinExistence type="inferred from homology"/>
<keyword evidence="1" id="KW-0862">Zinc</keyword>
<feature type="site" description="dTTP/dATP binding" evidence="1">
    <location>
        <position position="285"/>
    </location>
</feature>
<comment type="function">
    <text evidence="1">ATP-dependent DNA helicase and primase essential for viral DNA replication and recombination. The helicase moves 5' -&gt; 3' on the lagging strand template, unwinding the DNA duplex ahead of the leading strand polymerase at the replication fork and generating ssDNA for both leading and lagging strand synthesis. ATP or dTTP hydrolysis propels each helicase domain to translocate sequentially along DNA. Mediates strand transfer when a joint molecule is available and participates in recombinational DNA repair through its role in strand exchange. Primase activity synthesizes short RNA primers at the sequence 5'-GTC-3' on the lagging strand that the polymerase elongates using dNTPs and providing the primase is still present.</text>
</comment>
<dbReference type="CDD" id="cd01029">
    <property type="entry name" value="TOPRIM_primases"/>
    <property type="match status" value="1"/>
</dbReference>
<organism evidence="3">
    <name type="scientific">uncultured Caudovirales phage</name>
    <dbReference type="NCBI Taxonomy" id="2100421"/>
    <lineage>
        <taxon>Viruses</taxon>
        <taxon>Duplodnaviria</taxon>
        <taxon>Heunggongvirae</taxon>
        <taxon>Uroviricota</taxon>
        <taxon>Caudoviricetes</taxon>
        <taxon>Peduoviridae</taxon>
        <taxon>Maltschvirus</taxon>
        <taxon>Maltschvirus maltsch</taxon>
    </lineage>
</organism>
<accession>A0A6J5Q9W5</accession>
<dbReference type="EC" id="2.7.7.-" evidence="1"/>
<comment type="similarity">
    <text evidence="1">Belongs to the Teseptimavirus DNA helicase/primase family.</text>
</comment>
<keyword evidence="1" id="KW-0479">Metal-binding</keyword>
<feature type="binding site" evidence="1">
    <location>
        <position position="136"/>
    </location>
    <ligand>
        <name>Mg(2+)</name>
        <dbReference type="ChEBI" id="CHEBI:18420"/>
        <label>1</label>
        <note>catalytic</note>
    </ligand>
</feature>
<dbReference type="GO" id="GO:0006269">
    <property type="term" value="P:DNA replication, synthesis of primer"/>
    <property type="evidence" value="ECO:0007669"/>
    <property type="project" value="UniProtKB-KW"/>
</dbReference>
<keyword evidence="1" id="KW-0548">Nucleotidyltransferase</keyword>